<sequence>MAVYGNSIDLLRGLLGKPCNALLEAYDDAQLYGVKFSDSTHQIWRLEGVNQAAVLKLADLPRLRQQPFWQGAQTLFAWDLSADYSRLAGTYRFFAERAMLSVPNLLACCVADKGGKAVLLTDFVEGQTLDVQSVCAADCQQLARYLVAMHQLEQQGIGGLGASNCLSLSEFQQRIVQFLHQSERLQSMETDEKAELVDCGLSVKPLSLVPMVLDLRWDQFVRNPEGNLVLLDLDAALSAPLEMDWLMLEVILTASQIKIVILEYKQRVSMPSRADLQQVRMLYRALFCGIGLLGDQDWNWWRSLPPILDEIID</sequence>
<dbReference type="RefSeq" id="WP_173273056.1">
    <property type="nucleotide sequence ID" value="NZ_AP021889.1"/>
</dbReference>
<dbReference type="EMBL" id="AP021889">
    <property type="protein sequence ID" value="BBP46451.1"/>
    <property type="molecule type" value="Genomic_DNA"/>
</dbReference>
<organism evidence="2 3">
    <name type="scientific">Thiosulfatimonas sediminis</name>
    <dbReference type="NCBI Taxonomy" id="2675054"/>
    <lineage>
        <taxon>Bacteria</taxon>
        <taxon>Pseudomonadati</taxon>
        <taxon>Pseudomonadota</taxon>
        <taxon>Gammaproteobacteria</taxon>
        <taxon>Thiotrichales</taxon>
        <taxon>Piscirickettsiaceae</taxon>
        <taxon>Thiosulfatimonas</taxon>
    </lineage>
</organism>
<evidence type="ECO:0000259" key="1">
    <source>
        <dbReference type="Pfam" id="PF01636"/>
    </source>
</evidence>
<dbReference type="SUPFAM" id="SSF56112">
    <property type="entry name" value="Protein kinase-like (PK-like)"/>
    <property type="match status" value="1"/>
</dbReference>
<evidence type="ECO:0000313" key="3">
    <source>
        <dbReference type="Proteomes" id="UP000501726"/>
    </source>
</evidence>
<dbReference type="Pfam" id="PF01636">
    <property type="entry name" value="APH"/>
    <property type="match status" value="1"/>
</dbReference>
<dbReference type="AlphaFoldDB" id="A0A6F8PWE7"/>
<keyword evidence="3" id="KW-1185">Reference proteome</keyword>
<gene>
    <name evidence="2" type="ORF">THMIRHAS_18240</name>
</gene>
<dbReference type="Proteomes" id="UP000501726">
    <property type="component" value="Chromosome"/>
</dbReference>
<proteinExistence type="predicted"/>
<dbReference type="InterPro" id="IPR011009">
    <property type="entry name" value="Kinase-like_dom_sf"/>
</dbReference>
<dbReference type="KEGG" id="tse:THMIRHAS_18240"/>
<reference evidence="3" key="1">
    <citation type="submission" date="2019-11" db="EMBL/GenBank/DDBJ databases">
        <title>Isolation and characterization of two novel species in the genus Thiomicrorhabdus.</title>
        <authorList>
            <person name="Mochizuki J."/>
            <person name="Kojima H."/>
            <person name="Fukui M."/>
        </authorList>
    </citation>
    <scope>NUCLEOTIDE SEQUENCE [LARGE SCALE GENOMIC DNA]</scope>
    <source>
        <strain evidence="3">aks77</strain>
    </source>
</reference>
<accession>A0A6F8PWE7</accession>
<protein>
    <recommendedName>
        <fullName evidence="1">Aminoglycoside phosphotransferase domain-containing protein</fullName>
    </recommendedName>
</protein>
<name>A0A6F8PWE7_9GAMM</name>
<evidence type="ECO:0000313" key="2">
    <source>
        <dbReference type="EMBL" id="BBP46451.1"/>
    </source>
</evidence>
<dbReference type="InterPro" id="IPR002575">
    <property type="entry name" value="Aminoglycoside_PTrfase"/>
</dbReference>
<feature type="domain" description="Aminoglycoside phosphotransferase" evidence="1">
    <location>
        <begin position="81"/>
        <end position="158"/>
    </location>
</feature>